<dbReference type="Pfam" id="PF02609">
    <property type="entry name" value="Exonuc_VII_S"/>
    <property type="match status" value="1"/>
</dbReference>
<evidence type="ECO:0000256" key="1">
    <source>
        <dbReference type="ARBA" id="ARBA00022490"/>
    </source>
</evidence>
<feature type="non-terminal residue" evidence="5">
    <location>
        <position position="1"/>
    </location>
</feature>
<dbReference type="GO" id="GO:0008855">
    <property type="term" value="F:exodeoxyribonuclease VII activity"/>
    <property type="evidence" value="ECO:0007669"/>
    <property type="project" value="InterPro"/>
</dbReference>
<keyword evidence="2" id="KW-0540">Nuclease</keyword>
<evidence type="ECO:0000256" key="4">
    <source>
        <dbReference type="SAM" id="MobiDB-lite"/>
    </source>
</evidence>
<dbReference type="PANTHER" id="PTHR34137">
    <property type="entry name" value="EXODEOXYRIBONUCLEASE 7 SMALL SUBUNIT"/>
    <property type="match status" value="1"/>
</dbReference>
<dbReference type="Gene3D" id="1.10.287.1040">
    <property type="entry name" value="Exonuclease VII, small subunit"/>
    <property type="match status" value="1"/>
</dbReference>
<proteinExistence type="inferred from homology"/>
<dbReference type="SUPFAM" id="SSF116842">
    <property type="entry name" value="XseB-like"/>
    <property type="match status" value="1"/>
</dbReference>
<dbReference type="AlphaFoldDB" id="A0A381P432"/>
<evidence type="ECO:0000313" key="5">
    <source>
        <dbReference type="EMBL" id="SUZ61692.1"/>
    </source>
</evidence>
<dbReference type="InterPro" id="IPR003761">
    <property type="entry name" value="Exonuc_VII_S"/>
</dbReference>
<sequence>VTKKTEVPGTETPDAGDQHAPSLEERLKRLEEIVRSLEAADLDMEGALTLFEEGVEHVRGAEETLRIAELKVEELLGPEEDPVVRPLEEGPE</sequence>
<dbReference type="HAMAP" id="MF_00337">
    <property type="entry name" value="Exonuc_7_S"/>
    <property type="match status" value="1"/>
</dbReference>
<organism evidence="5">
    <name type="scientific">marine metagenome</name>
    <dbReference type="NCBI Taxonomy" id="408172"/>
    <lineage>
        <taxon>unclassified sequences</taxon>
        <taxon>metagenomes</taxon>
        <taxon>ecological metagenomes</taxon>
    </lineage>
</organism>
<dbReference type="NCBIfam" id="TIGR01280">
    <property type="entry name" value="xseB"/>
    <property type="match status" value="1"/>
</dbReference>
<keyword evidence="1" id="KW-0963">Cytoplasm</keyword>
<name>A0A381P432_9ZZZZ</name>
<gene>
    <name evidence="5" type="ORF">METZ01_LOCUS14546</name>
</gene>
<dbReference type="PANTHER" id="PTHR34137:SF1">
    <property type="entry name" value="EXODEOXYRIBONUCLEASE 7 SMALL SUBUNIT"/>
    <property type="match status" value="1"/>
</dbReference>
<keyword evidence="3" id="KW-0378">Hydrolase</keyword>
<evidence type="ECO:0000256" key="3">
    <source>
        <dbReference type="ARBA" id="ARBA00022801"/>
    </source>
</evidence>
<dbReference type="InterPro" id="IPR037004">
    <property type="entry name" value="Exonuc_VII_ssu_sf"/>
</dbReference>
<reference evidence="5" key="1">
    <citation type="submission" date="2018-05" db="EMBL/GenBank/DDBJ databases">
        <authorList>
            <person name="Lanie J.A."/>
            <person name="Ng W.-L."/>
            <person name="Kazmierczak K.M."/>
            <person name="Andrzejewski T.M."/>
            <person name="Davidsen T.M."/>
            <person name="Wayne K.J."/>
            <person name="Tettelin H."/>
            <person name="Glass J.I."/>
            <person name="Rusch D."/>
            <person name="Podicherti R."/>
            <person name="Tsui H.-C.T."/>
            <person name="Winkler M.E."/>
        </authorList>
    </citation>
    <scope>NUCLEOTIDE SEQUENCE</scope>
</reference>
<protein>
    <submittedName>
        <fullName evidence="5">Uncharacterized protein</fullName>
    </submittedName>
</protein>
<evidence type="ECO:0000256" key="2">
    <source>
        <dbReference type="ARBA" id="ARBA00022722"/>
    </source>
</evidence>
<dbReference type="GO" id="GO:0006308">
    <property type="term" value="P:DNA catabolic process"/>
    <property type="evidence" value="ECO:0007669"/>
    <property type="project" value="InterPro"/>
</dbReference>
<accession>A0A381P432</accession>
<dbReference type="GO" id="GO:0005829">
    <property type="term" value="C:cytosol"/>
    <property type="evidence" value="ECO:0007669"/>
    <property type="project" value="TreeGrafter"/>
</dbReference>
<dbReference type="EMBL" id="UINC01000821">
    <property type="protein sequence ID" value="SUZ61692.1"/>
    <property type="molecule type" value="Genomic_DNA"/>
</dbReference>
<dbReference type="GO" id="GO:0009318">
    <property type="term" value="C:exodeoxyribonuclease VII complex"/>
    <property type="evidence" value="ECO:0007669"/>
    <property type="project" value="InterPro"/>
</dbReference>
<feature type="region of interest" description="Disordered" evidence="4">
    <location>
        <begin position="1"/>
        <end position="22"/>
    </location>
</feature>